<dbReference type="AlphaFoldDB" id="A0A9R1V8F6"/>
<dbReference type="Pfam" id="PF14372">
    <property type="entry name" value="hAT-like_RNase-H"/>
    <property type="match status" value="1"/>
</dbReference>
<evidence type="ECO:0000259" key="1">
    <source>
        <dbReference type="Pfam" id="PF14372"/>
    </source>
</evidence>
<feature type="domain" description="hAT-like transposase RNase-H fold" evidence="1">
    <location>
        <begin position="23"/>
        <end position="85"/>
    </location>
</feature>
<protein>
    <recommendedName>
        <fullName evidence="1">hAT-like transposase RNase-H fold domain-containing protein</fullName>
    </recommendedName>
</protein>
<comment type="caution">
    <text evidence="2">The sequence shown here is derived from an EMBL/GenBank/DDBJ whole genome shotgun (WGS) entry which is preliminary data.</text>
</comment>
<evidence type="ECO:0000313" key="2">
    <source>
        <dbReference type="EMBL" id="KAJ0200228.1"/>
    </source>
</evidence>
<reference evidence="2 3" key="1">
    <citation type="journal article" date="2017" name="Nat. Commun.">
        <title>Genome assembly with in vitro proximity ligation data and whole-genome triplication in lettuce.</title>
        <authorList>
            <person name="Reyes-Chin-Wo S."/>
            <person name="Wang Z."/>
            <person name="Yang X."/>
            <person name="Kozik A."/>
            <person name="Arikit S."/>
            <person name="Song C."/>
            <person name="Xia L."/>
            <person name="Froenicke L."/>
            <person name="Lavelle D.O."/>
            <person name="Truco M.J."/>
            <person name="Xia R."/>
            <person name="Zhu S."/>
            <person name="Xu C."/>
            <person name="Xu H."/>
            <person name="Xu X."/>
            <person name="Cox K."/>
            <person name="Korf I."/>
            <person name="Meyers B.C."/>
            <person name="Michelmore R.W."/>
        </authorList>
    </citation>
    <scope>NUCLEOTIDE SEQUENCE [LARGE SCALE GENOMIC DNA]</scope>
    <source>
        <strain evidence="3">cv. Salinas</strain>
        <tissue evidence="2">Seedlings</tissue>
    </source>
</reference>
<gene>
    <name evidence="2" type="ORF">LSAT_V11C600305130</name>
</gene>
<sequence length="135" mass="15756">MDFLEKKHETNPEFFVYGTGDERKYGKYWGEYDKISDYVFLATLLDPQCKSEFMKIVFTQMLKAKNKDNKWSVDEIESKTRAKFFKTYLESPNTASSSQQKIPEEVVNFDEENEFFGSYMTSGSVPSTSLESQLQ</sequence>
<evidence type="ECO:0000313" key="3">
    <source>
        <dbReference type="Proteomes" id="UP000235145"/>
    </source>
</evidence>
<accession>A0A9R1V8F6</accession>
<dbReference type="InterPro" id="IPR025525">
    <property type="entry name" value="hAT-like_transposase_RNase-H"/>
</dbReference>
<proteinExistence type="predicted"/>
<name>A0A9R1V8F6_LACSA</name>
<dbReference type="EMBL" id="NBSK02000006">
    <property type="protein sequence ID" value="KAJ0200228.1"/>
    <property type="molecule type" value="Genomic_DNA"/>
</dbReference>
<dbReference type="GO" id="GO:0003677">
    <property type="term" value="F:DNA binding"/>
    <property type="evidence" value="ECO:0007669"/>
    <property type="project" value="InterPro"/>
</dbReference>
<organism evidence="2 3">
    <name type="scientific">Lactuca sativa</name>
    <name type="common">Garden lettuce</name>
    <dbReference type="NCBI Taxonomy" id="4236"/>
    <lineage>
        <taxon>Eukaryota</taxon>
        <taxon>Viridiplantae</taxon>
        <taxon>Streptophyta</taxon>
        <taxon>Embryophyta</taxon>
        <taxon>Tracheophyta</taxon>
        <taxon>Spermatophyta</taxon>
        <taxon>Magnoliopsida</taxon>
        <taxon>eudicotyledons</taxon>
        <taxon>Gunneridae</taxon>
        <taxon>Pentapetalae</taxon>
        <taxon>asterids</taxon>
        <taxon>campanulids</taxon>
        <taxon>Asterales</taxon>
        <taxon>Asteraceae</taxon>
        <taxon>Cichorioideae</taxon>
        <taxon>Cichorieae</taxon>
        <taxon>Lactucinae</taxon>
        <taxon>Lactuca</taxon>
    </lineage>
</organism>
<keyword evidence="3" id="KW-1185">Reference proteome</keyword>
<dbReference type="Proteomes" id="UP000235145">
    <property type="component" value="Unassembled WGS sequence"/>
</dbReference>